<name>A0A382A5Y9_9ZZZZ</name>
<reference evidence="8" key="1">
    <citation type="submission" date="2018-05" db="EMBL/GenBank/DDBJ databases">
        <authorList>
            <person name="Lanie J.A."/>
            <person name="Ng W.-L."/>
            <person name="Kazmierczak K.M."/>
            <person name="Andrzejewski T.M."/>
            <person name="Davidsen T.M."/>
            <person name="Wayne K.J."/>
            <person name="Tettelin H."/>
            <person name="Glass J.I."/>
            <person name="Rusch D."/>
            <person name="Podicherti R."/>
            <person name="Tsui H.-C.T."/>
            <person name="Winkler M.E."/>
        </authorList>
    </citation>
    <scope>NUCLEOTIDE SEQUENCE</scope>
</reference>
<dbReference type="EC" id="2.7.1.21" evidence="2"/>
<dbReference type="GO" id="GO:0046104">
    <property type="term" value="P:thymidine metabolic process"/>
    <property type="evidence" value="ECO:0007669"/>
    <property type="project" value="TreeGrafter"/>
</dbReference>
<protein>
    <recommendedName>
        <fullName evidence="2">thymidine kinase</fullName>
        <ecNumber evidence="2">2.7.1.21</ecNumber>
    </recommendedName>
</protein>
<evidence type="ECO:0000256" key="1">
    <source>
        <dbReference type="ARBA" id="ARBA00007587"/>
    </source>
</evidence>
<dbReference type="GO" id="GO:0005829">
    <property type="term" value="C:cytosol"/>
    <property type="evidence" value="ECO:0007669"/>
    <property type="project" value="TreeGrafter"/>
</dbReference>
<keyword evidence="7" id="KW-0067">ATP-binding</keyword>
<dbReference type="PANTHER" id="PTHR11441:SF0">
    <property type="entry name" value="THYMIDINE KINASE, CYTOSOLIC"/>
    <property type="match status" value="1"/>
</dbReference>
<dbReference type="InterPro" id="IPR020633">
    <property type="entry name" value="Thymidine_kinase_CS"/>
</dbReference>
<dbReference type="GO" id="GO:0004797">
    <property type="term" value="F:thymidine kinase activity"/>
    <property type="evidence" value="ECO:0007669"/>
    <property type="project" value="UniProtKB-EC"/>
</dbReference>
<evidence type="ECO:0000256" key="5">
    <source>
        <dbReference type="ARBA" id="ARBA00022741"/>
    </source>
</evidence>
<dbReference type="Pfam" id="PF00265">
    <property type="entry name" value="TK"/>
    <property type="match status" value="1"/>
</dbReference>
<dbReference type="GO" id="GO:0005524">
    <property type="term" value="F:ATP binding"/>
    <property type="evidence" value="ECO:0007669"/>
    <property type="project" value="UniProtKB-KW"/>
</dbReference>
<dbReference type="InterPro" id="IPR027417">
    <property type="entry name" value="P-loop_NTPase"/>
</dbReference>
<keyword evidence="4" id="KW-0808">Transferase</keyword>
<evidence type="ECO:0000256" key="7">
    <source>
        <dbReference type="ARBA" id="ARBA00022840"/>
    </source>
</evidence>
<evidence type="ECO:0000256" key="2">
    <source>
        <dbReference type="ARBA" id="ARBA00012118"/>
    </source>
</evidence>
<dbReference type="GO" id="GO:0071897">
    <property type="term" value="P:DNA biosynthetic process"/>
    <property type="evidence" value="ECO:0007669"/>
    <property type="project" value="UniProtKB-KW"/>
</dbReference>
<dbReference type="EMBL" id="UINC01023893">
    <property type="protein sequence ID" value="SVA96467.1"/>
    <property type="molecule type" value="Genomic_DNA"/>
</dbReference>
<dbReference type="Gene3D" id="3.30.60.20">
    <property type="match status" value="1"/>
</dbReference>
<accession>A0A382A5Y9</accession>
<evidence type="ECO:0000313" key="8">
    <source>
        <dbReference type="EMBL" id="SVA96467.1"/>
    </source>
</evidence>
<keyword evidence="6" id="KW-0418">Kinase</keyword>
<dbReference type="PIRSF" id="PIRSF035805">
    <property type="entry name" value="TK_cell"/>
    <property type="match status" value="1"/>
</dbReference>
<dbReference type="PANTHER" id="PTHR11441">
    <property type="entry name" value="THYMIDINE KINASE"/>
    <property type="match status" value="1"/>
</dbReference>
<evidence type="ECO:0000256" key="3">
    <source>
        <dbReference type="ARBA" id="ARBA00022634"/>
    </source>
</evidence>
<comment type="similarity">
    <text evidence="1">Belongs to the thymidine kinase family.</text>
</comment>
<proteinExistence type="inferred from homology"/>
<dbReference type="SUPFAM" id="SSF52540">
    <property type="entry name" value="P-loop containing nucleoside triphosphate hydrolases"/>
    <property type="match status" value="1"/>
</dbReference>
<dbReference type="InterPro" id="IPR001267">
    <property type="entry name" value="Thymidine_kinase"/>
</dbReference>
<evidence type="ECO:0000256" key="6">
    <source>
        <dbReference type="ARBA" id="ARBA00022777"/>
    </source>
</evidence>
<sequence>MNAGKTTTLLQSSHNYAERGMSTLVLKPKIDDREGQSRIRSRIGLEADAIIFGQTEDLFRLVQAHLGQTVLACILVDEAQFLSHDQVTQLTEVVDQLNIPVLTYGLRTDFRGELFEGSKILLALADELKEIKTVCHCGQKATMTVRLDARGNPLHAGAQIQIGGNEAYVSMCRRHFKEVLAKAESQCQFAEPAS</sequence>
<dbReference type="NCBIfam" id="NF003300">
    <property type="entry name" value="PRK04296.1-5"/>
    <property type="match status" value="1"/>
</dbReference>
<organism evidence="8">
    <name type="scientific">marine metagenome</name>
    <dbReference type="NCBI Taxonomy" id="408172"/>
    <lineage>
        <taxon>unclassified sequences</taxon>
        <taxon>metagenomes</taxon>
        <taxon>ecological metagenomes</taxon>
    </lineage>
</organism>
<dbReference type="HAMAP" id="MF_00124">
    <property type="entry name" value="Thymidine_kinase"/>
    <property type="match status" value="1"/>
</dbReference>
<keyword evidence="3" id="KW-0237">DNA synthesis</keyword>
<dbReference type="Gene3D" id="3.40.50.300">
    <property type="entry name" value="P-loop containing nucleotide triphosphate hydrolases"/>
    <property type="match status" value="1"/>
</dbReference>
<evidence type="ECO:0000256" key="4">
    <source>
        <dbReference type="ARBA" id="ARBA00022679"/>
    </source>
</evidence>
<dbReference type="PROSITE" id="PS00603">
    <property type="entry name" value="TK_CELLULAR_TYPE"/>
    <property type="match status" value="1"/>
</dbReference>
<keyword evidence="5" id="KW-0547">Nucleotide-binding</keyword>
<gene>
    <name evidence="8" type="ORF">METZ01_LOCUS149321</name>
</gene>
<dbReference type="SUPFAM" id="SSF57716">
    <property type="entry name" value="Glucocorticoid receptor-like (DNA-binding domain)"/>
    <property type="match status" value="1"/>
</dbReference>
<dbReference type="AlphaFoldDB" id="A0A382A5Y9"/>